<dbReference type="InterPro" id="IPR010049">
    <property type="entry name" value="MTA_SAH_Nsdase"/>
</dbReference>
<gene>
    <name evidence="7" type="ORF">NRE15_14225</name>
</gene>
<sequence>MKIGIIGAMEEEILMLKETIINPVIETYSGFEVVSGQLGDHQVALVLSGIGKVNATLSVMILKEKYQIDLIINTGSAGAVDPAIKVGDVVIAHSLSHHDVDVTGFGYAYGQMAGMPERYLPDSELLRIAQMVCRTFEIEPIIGLVVSGDQFINSKEQINKIRTNFPTARAVDMESAAIAQASYVLDIPYVIIRSISDNANDEASVDFDTFIELASRVSASMVIEFVKQVPFDPYAK</sequence>
<evidence type="ECO:0000256" key="2">
    <source>
        <dbReference type="ARBA" id="ARBA00011974"/>
    </source>
</evidence>
<dbReference type="CDD" id="cd09008">
    <property type="entry name" value="MTAN"/>
    <property type="match status" value="1"/>
</dbReference>
<dbReference type="EC" id="3.2.2.9" evidence="2"/>
<keyword evidence="5" id="KW-0486">Methionine biosynthesis</keyword>
<dbReference type="InterPro" id="IPR000845">
    <property type="entry name" value="Nucleoside_phosphorylase_d"/>
</dbReference>
<evidence type="ECO:0000313" key="7">
    <source>
        <dbReference type="EMBL" id="UUX34019.1"/>
    </source>
</evidence>
<comment type="pathway">
    <text evidence="1">Amino-acid biosynthesis; L-methionine biosynthesis via salvage pathway; S-methyl-5-thio-alpha-D-ribose 1-phosphate from S-methyl-5'-thioadenosine (hydrolase route): step 1/2.</text>
</comment>
<evidence type="ECO:0000256" key="3">
    <source>
        <dbReference type="ARBA" id="ARBA00022605"/>
    </source>
</evidence>
<reference evidence="7 8" key="1">
    <citation type="submission" date="2022-08" db="EMBL/GenBank/DDBJ databases">
        <title>Aerococcaceae sp. nov isolated from spoiled eye mask.</title>
        <authorList>
            <person name="Zhou G."/>
            <person name="Xie X.-B."/>
            <person name="Shi Q.-S."/>
            <person name="Wang Y.-S."/>
            <person name="Wen X."/>
            <person name="Peng H."/>
            <person name="Yang X.-J."/>
            <person name="Tao H.-B."/>
            <person name="Huang X.-M."/>
        </authorList>
    </citation>
    <scope>NUCLEOTIDE SEQUENCE [LARGE SCALE GENOMIC DNA]</scope>
    <source>
        <strain evidence="8">DM20194951</strain>
    </source>
</reference>
<name>A0ABY5P639_9LACT</name>
<dbReference type="NCBIfam" id="TIGR01704">
    <property type="entry name" value="MTA_SAH-Nsdase"/>
    <property type="match status" value="1"/>
</dbReference>
<evidence type="ECO:0000256" key="5">
    <source>
        <dbReference type="ARBA" id="ARBA00023167"/>
    </source>
</evidence>
<keyword evidence="8" id="KW-1185">Reference proteome</keyword>
<dbReference type="GO" id="GO:0008782">
    <property type="term" value="F:adenosylhomocysteine nucleosidase activity"/>
    <property type="evidence" value="ECO:0007669"/>
    <property type="project" value="UniProtKB-EC"/>
</dbReference>
<dbReference type="NCBIfam" id="NF004079">
    <property type="entry name" value="PRK05584.1"/>
    <property type="match status" value="1"/>
</dbReference>
<protein>
    <recommendedName>
        <fullName evidence="2">adenosylhomocysteine nucleosidase</fullName>
        <ecNumber evidence="2">3.2.2.9</ecNumber>
    </recommendedName>
</protein>
<dbReference type="Pfam" id="PF01048">
    <property type="entry name" value="PNP_UDP_1"/>
    <property type="match status" value="1"/>
</dbReference>
<feature type="domain" description="Nucleoside phosphorylase" evidence="6">
    <location>
        <begin position="2"/>
        <end position="226"/>
    </location>
</feature>
<dbReference type="EMBL" id="CP102453">
    <property type="protein sequence ID" value="UUX34019.1"/>
    <property type="molecule type" value="Genomic_DNA"/>
</dbReference>
<organism evidence="7 8">
    <name type="scientific">Fundicoccus culcitae</name>
    <dbReference type="NCBI Taxonomy" id="2969821"/>
    <lineage>
        <taxon>Bacteria</taxon>
        <taxon>Bacillati</taxon>
        <taxon>Bacillota</taxon>
        <taxon>Bacilli</taxon>
        <taxon>Lactobacillales</taxon>
        <taxon>Aerococcaceae</taxon>
        <taxon>Fundicoccus</taxon>
    </lineage>
</organism>
<dbReference type="InterPro" id="IPR035994">
    <property type="entry name" value="Nucleoside_phosphorylase_sf"/>
</dbReference>
<dbReference type="RefSeq" id="WP_313793521.1">
    <property type="nucleotide sequence ID" value="NZ_CP102453.1"/>
</dbReference>
<evidence type="ECO:0000259" key="6">
    <source>
        <dbReference type="Pfam" id="PF01048"/>
    </source>
</evidence>
<dbReference type="Proteomes" id="UP001315967">
    <property type="component" value="Chromosome"/>
</dbReference>
<evidence type="ECO:0000256" key="1">
    <source>
        <dbReference type="ARBA" id="ARBA00004945"/>
    </source>
</evidence>
<evidence type="ECO:0000313" key="8">
    <source>
        <dbReference type="Proteomes" id="UP001315967"/>
    </source>
</evidence>
<dbReference type="PANTHER" id="PTHR46832:SF1">
    <property type="entry name" value="5'-METHYLTHIOADENOSINE_S-ADENOSYLHOMOCYSTEINE NUCLEOSIDASE"/>
    <property type="match status" value="1"/>
</dbReference>
<dbReference type="Gene3D" id="3.40.50.1580">
    <property type="entry name" value="Nucleoside phosphorylase domain"/>
    <property type="match status" value="1"/>
</dbReference>
<keyword evidence="3" id="KW-0028">Amino-acid biosynthesis</keyword>
<proteinExistence type="predicted"/>
<dbReference type="SUPFAM" id="SSF53167">
    <property type="entry name" value="Purine and uridine phosphorylases"/>
    <property type="match status" value="1"/>
</dbReference>
<keyword evidence="4 7" id="KW-0378">Hydrolase</keyword>
<evidence type="ECO:0000256" key="4">
    <source>
        <dbReference type="ARBA" id="ARBA00022801"/>
    </source>
</evidence>
<dbReference type="PANTHER" id="PTHR46832">
    <property type="entry name" value="5'-METHYLTHIOADENOSINE/S-ADENOSYLHOMOCYSTEINE NUCLEOSIDASE"/>
    <property type="match status" value="1"/>
</dbReference>
<accession>A0ABY5P639</accession>
<keyword evidence="7" id="KW-0326">Glycosidase</keyword>